<feature type="region of interest" description="Disordered" evidence="5">
    <location>
        <begin position="1054"/>
        <end position="1119"/>
    </location>
</feature>
<dbReference type="CDD" id="cd20409">
    <property type="entry name" value="Tudor_TDRD1_rpt2"/>
    <property type="match status" value="1"/>
</dbReference>
<dbReference type="Gene3D" id="2.30.30.140">
    <property type="match status" value="4"/>
</dbReference>
<gene>
    <name evidence="8" type="primary">TDRD1</name>
    <name evidence="8" type="synonym">tdrd1</name>
</gene>
<reference evidence="8" key="3">
    <citation type="submission" date="2025-09" db="UniProtKB">
        <authorList>
            <consortium name="Ensembl"/>
        </authorList>
    </citation>
    <scope>IDENTIFICATION</scope>
</reference>
<dbReference type="PANTHER" id="PTHR22948:SF4">
    <property type="entry name" value="TUDOR DOMAIN-CONTAINING PROTEIN 1"/>
    <property type="match status" value="1"/>
</dbReference>
<dbReference type="FunFam" id="2.30.30.140:FF:000018">
    <property type="entry name" value="Serine/threonine-protein kinase 31"/>
    <property type="match status" value="3"/>
</dbReference>
<reference evidence="8" key="2">
    <citation type="submission" date="2025-08" db="UniProtKB">
        <authorList>
            <consortium name="Ensembl"/>
        </authorList>
    </citation>
    <scope>IDENTIFICATION</scope>
</reference>
<keyword evidence="9" id="KW-1185">Reference proteome</keyword>
<dbReference type="FunCoup" id="A0A668A5H6">
    <property type="interactions" value="881"/>
</dbReference>
<dbReference type="GeneTree" id="ENSGT00940000158754"/>
<sequence>MIRPSSPDVVRPNLPLRKPTTNPGGAPTASSATTTFLRGAMLSLTERNEDMLGESMPPLRKVNFCNFCGQQANFRCMRCKKTFYCSVVCQSEDWRAHRHICKASTPAPAKETPVEAIVSPVVGDRTSQPEPKMNQGDASTPQRVYLRDLEMTTLAKGTEIQATVLELHSPSKFFLLAQSPEVLDALHQITTELQKTYSGCSSVTAYTPNLGEVCAVQFSHDLNWYRGLVQSMAADQKTASILYIDFGNEEDVPLNRIQPLATNIKRAPPCALRCCVARVVPPSDTWTGECCIVLRQAVTGKNLTVSVVGLLESDHVHAVDILLPFMGKQLSTFLIECGYALEEETNVKPTKQEINALENASLENFKRLSNGKDDNTWAQPPEPLTQALGDSFSVVVTHLQSPLDIICQKVENASVIQELQLKLREHCLQLPASQNFRPAPGTACCAQFSEDNQWYRAKVLAYSSEERVCVGYIDFGNSEEVDLACLRPLSTSLLALPMQAIPCALAGVQPVGESWSEACVLAMQSIVSNRILCVKIMGGREDKALVSLIDEASDPQANVAEVLISAGYAAPSTSCNQPAEQAMTAAGDAQASGQAEEPLVWSCAELPTDGQTVALLVSVVENPEEFYCRIHNPKDHEMLIELGAQLKQHCKADAPPFSPKAGEPCCAMFSGDGAWYRVMVKEVFEEHASVYYVDYGNNSWVLKSDLRAITPRLLKLPFQAVRCWLAGVLPRGLEWSKEALLWFQTLVDGRQLSARVLSVTDRGYGVELESNGQSVAATLISEQQGRSSTQAVQLSVPTPRETHATTGTLAKNPESMIEKEQSHSQVQASNVTGASTKDAPAEEPAVAAPSAASFPVDWKTVELPLNQTFEPCVAAVISPSLFYILSPSQVDVKKLQQLMMELATYCNSNQASYSSSAVQNKPAPAAACCTQFSADNNWYRAVVLEAEENEVSVIYADYGNTEKVPYSRIMPIPLHLLELPFQITRCALSGKEHFPAVWPVEVVELFKSLLSEGVLATVQSFDGSTNLLSVTLSTERGRGQLNAMILDGLQAQTRHLPSPTPTLKADHPNNSTSSTTPVAAPDQPQPASVTETYKGLESTTFTTSSPAMALGPTQTPQQKDKVEDAVQKVIEQMEPPCGAPSCKVNTKTTGPATSGCCCLELKTKIDHLEQLMQQQLSLIKQMARQ</sequence>
<organism evidence="8 9">
    <name type="scientific">Myripristis murdjan</name>
    <name type="common">pinecone soldierfish</name>
    <dbReference type="NCBI Taxonomy" id="586833"/>
    <lineage>
        <taxon>Eukaryota</taxon>
        <taxon>Metazoa</taxon>
        <taxon>Chordata</taxon>
        <taxon>Craniata</taxon>
        <taxon>Vertebrata</taxon>
        <taxon>Euteleostomi</taxon>
        <taxon>Actinopterygii</taxon>
        <taxon>Neopterygii</taxon>
        <taxon>Teleostei</taxon>
        <taxon>Neoteleostei</taxon>
        <taxon>Acanthomorphata</taxon>
        <taxon>Holocentriformes</taxon>
        <taxon>Holocentridae</taxon>
        <taxon>Myripristis</taxon>
    </lineage>
</organism>
<dbReference type="InterPro" id="IPR050621">
    <property type="entry name" value="Tudor_domain_containing"/>
</dbReference>
<feature type="compositionally biased region" description="Polar residues" evidence="5">
    <location>
        <begin position="1085"/>
        <end position="1117"/>
    </location>
</feature>
<dbReference type="InParanoid" id="A0A668A5H6"/>
<feature type="compositionally biased region" description="Polar residues" evidence="5">
    <location>
        <begin position="1068"/>
        <end position="1077"/>
    </location>
</feature>
<dbReference type="Pfam" id="PF01753">
    <property type="entry name" value="zf-MYND"/>
    <property type="match status" value="1"/>
</dbReference>
<dbReference type="PANTHER" id="PTHR22948">
    <property type="entry name" value="TUDOR DOMAIN CONTAINING PROTEIN"/>
    <property type="match status" value="1"/>
</dbReference>
<evidence type="ECO:0000256" key="4">
    <source>
        <dbReference type="PROSITE-ProRule" id="PRU00134"/>
    </source>
</evidence>
<dbReference type="InterPro" id="IPR047377">
    <property type="entry name" value="Tudor_TDRD1_rpt2"/>
</dbReference>
<dbReference type="InterPro" id="IPR002999">
    <property type="entry name" value="Tudor"/>
</dbReference>
<evidence type="ECO:0000256" key="2">
    <source>
        <dbReference type="ARBA" id="ARBA00022771"/>
    </source>
</evidence>
<dbReference type="GO" id="GO:0030719">
    <property type="term" value="P:P granule organization"/>
    <property type="evidence" value="ECO:0007669"/>
    <property type="project" value="Ensembl"/>
</dbReference>
<feature type="region of interest" description="Disordered" evidence="5">
    <location>
        <begin position="1"/>
        <end position="33"/>
    </location>
</feature>
<feature type="domain" description="MYND-type" evidence="7">
    <location>
        <begin position="65"/>
        <end position="101"/>
    </location>
</feature>
<dbReference type="AlphaFoldDB" id="A0A668A5H6"/>
<dbReference type="GO" id="GO:0008270">
    <property type="term" value="F:zinc ion binding"/>
    <property type="evidence" value="ECO:0007669"/>
    <property type="project" value="UniProtKB-KW"/>
</dbReference>
<dbReference type="InterPro" id="IPR035437">
    <property type="entry name" value="SNase_OB-fold_sf"/>
</dbReference>
<dbReference type="RefSeq" id="XP_029932953.1">
    <property type="nucleotide sequence ID" value="XM_030077093.1"/>
</dbReference>
<feature type="region of interest" description="Disordered" evidence="5">
    <location>
        <begin position="788"/>
        <end position="849"/>
    </location>
</feature>
<dbReference type="CTD" id="56165"/>
<dbReference type="Gene3D" id="2.40.50.90">
    <property type="match status" value="4"/>
</dbReference>
<dbReference type="SUPFAM" id="SSF63748">
    <property type="entry name" value="Tudor/PWWP/MBT"/>
    <property type="match status" value="4"/>
</dbReference>
<dbReference type="FunFam" id="2.30.30.140:FF:000048">
    <property type="entry name" value="Tudor domain containing 1"/>
    <property type="match status" value="1"/>
</dbReference>
<dbReference type="PROSITE" id="PS50865">
    <property type="entry name" value="ZF_MYND_2"/>
    <property type="match status" value="1"/>
</dbReference>
<dbReference type="PROSITE" id="PS01360">
    <property type="entry name" value="ZF_MYND_1"/>
    <property type="match status" value="1"/>
</dbReference>
<feature type="compositionally biased region" description="Low complexity" evidence="5">
    <location>
        <begin position="23"/>
        <end position="33"/>
    </location>
</feature>
<reference evidence="8" key="1">
    <citation type="submission" date="2019-06" db="EMBL/GenBank/DDBJ databases">
        <authorList>
            <consortium name="Wellcome Sanger Institute Data Sharing"/>
        </authorList>
    </citation>
    <scope>NUCLEOTIDE SEQUENCE [LARGE SCALE GENOMIC DNA]</scope>
</reference>
<keyword evidence="3" id="KW-0862">Zinc</keyword>
<accession>A0A668A5H6</accession>
<dbReference type="GeneID" id="115377397"/>
<dbReference type="Gene3D" id="6.10.140.2220">
    <property type="match status" value="1"/>
</dbReference>
<dbReference type="PROSITE" id="PS50304">
    <property type="entry name" value="TUDOR"/>
    <property type="match status" value="4"/>
</dbReference>
<feature type="compositionally biased region" description="Polar residues" evidence="5">
    <location>
        <begin position="823"/>
        <end position="835"/>
    </location>
</feature>
<evidence type="ECO:0000313" key="9">
    <source>
        <dbReference type="Proteomes" id="UP000472263"/>
    </source>
</evidence>
<dbReference type="Ensembl" id="ENSMMDT00005043968.1">
    <property type="protein sequence ID" value="ENSMMDP00005043099.1"/>
    <property type="gene ID" value="ENSMMDG00005019819.1"/>
</dbReference>
<feature type="domain" description="Tudor" evidence="6">
    <location>
        <begin position="207"/>
        <end position="267"/>
    </location>
</feature>
<evidence type="ECO:0000259" key="6">
    <source>
        <dbReference type="PROSITE" id="PS50304"/>
    </source>
</evidence>
<name>A0A668A5H6_9TELE</name>
<keyword evidence="2 4" id="KW-0863">Zinc-finger</keyword>
<evidence type="ECO:0000256" key="5">
    <source>
        <dbReference type="SAM" id="MobiDB-lite"/>
    </source>
</evidence>
<evidence type="ECO:0000256" key="3">
    <source>
        <dbReference type="ARBA" id="ARBA00022833"/>
    </source>
</evidence>
<dbReference type="InterPro" id="IPR002893">
    <property type="entry name" value="Znf_MYND"/>
</dbReference>
<evidence type="ECO:0000313" key="8">
    <source>
        <dbReference type="Ensembl" id="ENSMMDP00005043099.1"/>
    </source>
</evidence>
<dbReference type="SUPFAM" id="SSF144232">
    <property type="entry name" value="HIT/MYND zinc finger-like"/>
    <property type="match status" value="1"/>
</dbReference>
<evidence type="ECO:0000259" key="7">
    <source>
        <dbReference type="PROSITE" id="PS50865"/>
    </source>
</evidence>
<evidence type="ECO:0000256" key="1">
    <source>
        <dbReference type="ARBA" id="ARBA00022723"/>
    </source>
</evidence>
<dbReference type="GO" id="GO:0034584">
    <property type="term" value="F:piRNA binding"/>
    <property type="evidence" value="ECO:0007669"/>
    <property type="project" value="Ensembl"/>
</dbReference>
<keyword evidence="1" id="KW-0479">Metal-binding</keyword>
<proteinExistence type="predicted"/>
<feature type="domain" description="Tudor" evidence="6">
    <location>
        <begin position="437"/>
        <end position="496"/>
    </location>
</feature>
<dbReference type="SMART" id="SM00333">
    <property type="entry name" value="TUDOR"/>
    <property type="match status" value="4"/>
</dbReference>
<feature type="domain" description="Tudor" evidence="6">
    <location>
        <begin position="658"/>
        <end position="716"/>
    </location>
</feature>
<dbReference type="Proteomes" id="UP000472263">
    <property type="component" value="Chromosome 19"/>
</dbReference>
<feature type="domain" description="Tudor" evidence="6">
    <location>
        <begin position="921"/>
        <end position="979"/>
    </location>
</feature>
<dbReference type="Pfam" id="PF00567">
    <property type="entry name" value="TUDOR"/>
    <property type="match status" value="4"/>
</dbReference>
<protein>
    <submittedName>
        <fullName evidence="8">Tudor domain containing 1</fullName>
    </submittedName>
</protein>